<feature type="chain" id="PRO_5020600373" evidence="3">
    <location>
        <begin position="25"/>
        <end position="929"/>
    </location>
</feature>
<comment type="caution">
    <text evidence="5">The sequence shown here is derived from an EMBL/GenBank/DDBJ whole genome shotgun (WGS) entry which is preliminary data.</text>
</comment>
<dbReference type="InterPro" id="IPR048395">
    <property type="entry name" value="Glyco_hydro_31_C"/>
</dbReference>
<dbReference type="SUPFAM" id="SSF51011">
    <property type="entry name" value="Glycosyl hydrolase domain"/>
    <property type="match status" value="1"/>
</dbReference>
<dbReference type="InterPro" id="IPR025887">
    <property type="entry name" value="Glyco_hydro_31_N_dom"/>
</dbReference>
<dbReference type="Pfam" id="PF07691">
    <property type="entry name" value="PA14"/>
    <property type="match status" value="1"/>
</dbReference>
<evidence type="ECO:0000313" key="6">
    <source>
        <dbReference type="Proteomes" id="UP000295668"/>
    </source>
</evidence>
<proteinExistence type="inferred from homology"/>
<dbReference type="InterPro" id="IPR037524">
    <property type="entry name" value="PA14/GLEYA"/>
</dbReference>
<dbReference type="Gene3D" id="2.60.40.1760">
    <property type="entry name" value="glycosyl hydrolase (family 31)"/>
    <property type="match status" value="1"/>
</dbReference>
<dbReference type="SUPFAM" id="SSF74650">
    <property type="entry name" value="Galactose mutarotase-like"/>
    <property type="match status" value="1"/>
</dbReference>
<dbReference type="InterPro" id="IPR033403">
    <property type="entry name" value="DUF5110"/>
</dbReference>
<dbReference type="GO" id="GO:0030246">
    <property type="term" value="F:carbohydrate binding"/>
    <property type="evidence" value="ECO:0007669"/>
    <property type="project" value="InterPro"/>
</dbReference>
<dbReference type="InterPro" id="IPR051816">
    <property type="entry name" value="Glycosyl_Hydrolase_31"/>
</dbReference>
<dbReference type="GO" id="GO:0005975">
    <property type="term" value="P:carbohydrate metabolic process"/>
    <property type="evidence" value="ECO:0007669"/>
    <property type="project" value="InterPro"/>
</dbReference>
<keyword evidence="2" id="KW-0326">Glycosidase</keyword>
<evidence type="ECO:0000313" key="5">
    <source>
        <dbReference type="EMBL" id="TDG37288.1"/>
    </source>
</evidence>
<dbReference type="InterPro" id="IPR011658">
    <property type="entry name" value="PA14_dom"/>
</dbReference>
<name>A0A4R5MNN4_9SPHI</name>
<keyword evidence="2" id="KW-0378">Hydrolase</keyword>
<gene>
    <name evidence="5" type="ORF">EZJ43_03995</name>
</gene>
<dbReference type="InterPro" id="IPR000322">
    <property type="entry name" value="Glyco_hydro_31_TIM"/>
</dbReference>
<comment type="similarity">
    <text evidence="1 2">Belongs to the glycosyl hydrolase 31 family.</text>
</comment>
<sequence>MRKHFRAISIFALSLVFLSPSAYSQKSTTNFSLEKNSVNININKAKLSISIISDEIMQVRYTNNASFSTKKSLFLDERGFAKPTFKVAQLKDLITITTPKLVAKVNSKNGQVSFYDKNGKEILKEQANGGKSFSPTSFEGYKTQSIQQKFISRKDEAIYGLGQHQDRLLNIKGYDLDLYQHNTEVYVPFFVSTKGYGLLWNNLSYTKFGQPDSIKSITKNQLFDKNGVKGGLTLNLYKDSMFTEIAQPESKTANIAVVKENPAKSAKLTGYLLADKTGEYSFYSFADGTFRLKIDGKLILDNWAPYANARDRGTINLEKGKKYKIEVEWERYHVNNSFEVKWRKPSIHNETSLWSKAGEEINYFVIAGKDMDHIISGYRNLTGKATILPKWAMGFWQSRERYKTQEEVLNTVREFRKRQVPLDIIVQDWQYWKLDEWGSATFDPDLFPDPKAMIDTLHKDLNTKFMISIWGKFYRKSDNFRELNKAGFLYQPALKENLVDFLNYNFTYYDAFNPAARKMYWNQINQKLYSKGVDAWWMDAAEPELPDHDATPENMAHFMNPTFEGPGLANLNAFPLEHAKGVFEGQMQESPDKRVAILTRSAFAGSQKYSTVIWSGDIAGEWNNLKASIPTGLSFSMSGMPYWTTDIGGFWVKKPWDNKNSQYQEIYTRWYQFGAFCPVFRAHGSNTEREIWNFGDENSEVYKTQLKFSKLRYRLMPYIYTLNGMVNQQDYTMMRGLAMDFAKDEKALNIKDQFMFGPSILVSPVTDKGATAREVYLPNNTKWVNFWTGKTYNGGETVNANAPLNEMPLYIKAGSIIPFGPDLQFAMEKKADPLELRIYTGADGSFTLYEDEDINNNYLKGASSSINFSWNESNQTLTIGNRKGEFPGMLKNRTINIVFVDEAHGKGDLISNKIDKTISYDGNLITVKK</sequence>
<keyword evidence="3" id="KW-0732">Signal</keyword>
<accession>A0A4R5MNN4</accession>
<organism evidence="5 6">
    <name type="scientific">Pedobacter changchengzhani</name>
    <dbReference type="NCBI Taxonomy" id="2529274"/>
    <lineage>
        <taxon>Bacteria</taxon>
        <taxon>Pseudomonadati</taxon>
        <taxon>Bacteroidota</taxon>
        <taxon>Sphingobacteriia</taxon>
        <taxon>Sphingobacteriales</taxon>
        <taxon>Sphingobacteriaceae</taxon>
        <taxon>Pedobacter</taxon>
    </lineage>
</organism>
<dbReference type="InterPro" id="IPR017853">
    <property type="entry name" value="GH"/>
</dbReference>
<dbReference type="InterPro" id="IPR013780">
    <property type="entry name" value="Glyco_hydro_b"/>
</dbReference>
<keyword evidence="6" id="KW-1185">Reference proteome</keyword>
<dbReference type="Pfam" id="PF21365">
    <property type="entry name" value="Glyco_hydro_31_3rd"/>
    <property type="match status" value="1"/>
</dbReference>
<dbReference type="OrthoDB" id="176168at2"/>
<dbReference type="CDD" id="cd06591">
    <property type="entry name" value="GH31_xylosidase_XylS"/>
    <property type="match status" value="1"/>
</dbReference>
<dbReference type="Gene3D" id="3.20.20.80">
    <property type="entry name" value="Glycosidases"/>
    <property type="match status" value="1"/>
</dbReference>
<dbReference type="PANTHER" id="PTHR43863">
    <property type="entry name" value="HYDROLASE, PUTATIVE (AFU_ORTHOLOGUE AFUA_1G03140)-RELATED"/>
    <property type="match status" value="1"/>
</dbReference>
<dbReference type="Proteomes" id="UP000295668">
    <property type="component" value="Unassembled WGS sequence"/>
</dbReference>
<reference evidence="5 6" key="1">
    <citation type="submission" date="2019-02" db="EMBL/GenBank/DDBJ databases">
        <title>Pedobacter sp. nov., a novel speices isolated from soil of pinguins habitat in Antarcitica.</title>
        <authorList>
            <person name="He R.-H."/>
        </authorList>
    </citation>
    <scope>NUCLEOTIDE SEQUENCE [LARGE SCALE GENOMIC DNA]</scope>
    <source>
        <strain evidence="5 6">E01020</strain>
    </source>
</reference>
<feature type="signal peptide" evidence="3">
    <location>
        <begin position="1"/>
        <end position="24"/>
    </location>
</feature>
<evidence type="ECO:0000256" key="1">
    <source>
        <dbReference type="ARBA" id="ARBA00007806"/>
    </source>
</evidence>
<dbReference type="SUPFAM" id="SSF51445">
    <property type="entry name" value="(Trans)glycosidases"/>
    <property type="match status" value="1"/>
</dbReference>
<dbReference type="SUPFAM" id="SSF56988">
    <property type="entry name" value="Anthrax protective antigen"/>
    <property type="match status" value="1"/>
</dbReference>
<dbReference type="Pfam" id="PF13802">
    <property type="entry name" value="Gal_mutarotas_2"/>
    <property type="match status" value="1"/>
</dbReference>
<dbReference type="PROSITE" id="PS51820">
    <property type="entry name" value="PA14"/>
    <property type="match status" value="1"/>
</dbReference>
<dbReference type="SMART" id="SM00758">
    <property type="entry name" value="PA14"/>
    <property type="match status" value="1"/>
</dbReference>
<feature type="domain" description="PA14" evidence="4">
    <location>
        <begin position="208"/>
        <end position="357"/>
    </location>
</feature>
<dbReference type="CDD" id="cd14752">
    <property type="entry name" value="GH31_N"/>
    <property type="match status" value="1"/>
</dbReference>
<evidence type="ECO:0000256" key="3">
    <source>
        <dbReference type="SAM" id="SignalP"/>
    </source>
</evidence>
<dbReference type="Gene3D" id="2.60.120.380">
    <property type="match status" value="1"/>
</dbReference>
<dbReference type="AlphaFoldDB" id="A0A4R5MNN4"/>
<dbReference type="Gene3D" id="2.60.40.1180">
    <property type="entry name" value="Golgi alpha-mannosidase II"/>
    <property type="match status" value="2"/>
</dbReference>
<dbReference type="Pfam" id="PF17137">
    <property type="entry name" value="DUF5110"/>
    <property type="match status" value="1"/>
</dbReference>
<dbReference type="PANTHER" id="PTHR43863:SF2">
    <property type="entry name" value="MALTASE-GLUCOAMYLASE"/>
    <property type="match status" value="1"/>
</dbReference>
<dbReference type="Pfam" id="PF01055">
    <property type="entry name" value="Glyco_hydro_31_2nd"/>
    <property type="match status" value="1"/>
</dbReference>
<protein>
    <submittedName>
        <fullName evidence="5">DUF5110 domain-containing protein</fullName>
    </submittedName>
</protein>
<dbReference type="InterPro" id="IPR011013">
    <property type="entry name" value="Gal_mutarotase_sf_dom"/>
</dbReference>
<evidence type="ECO:0000256" key="2">
    <source>
        <dbReference type="RuleBase" id="RU361185"/>
    </source>
</evidence>
<evidence type="ECO:0000259" key="4">
    <source>
        <dbReference type="PROSITE" id="PS51820"/>
    </source>
</evidence>
<dbReference type="RefSeq" id="WP_133261381.1">
    <property type="nucleotide sequence ID" value="NZ_SJCY01000002.1"/>
</dbReference>
<dbReference type="EMBL" id="SJCY01000002">
    <property type="protein sequence ID" value="TDG37288.1"/>
    <property type="molecule type" value="Genomic_DNA"/>
</dbReference>
<dbReference type="GO" id="GO:0004553">
    <property type="term" value="F:hydrolase activity, hydrolyzing O-glycosyl compounds"/>
    <property type="evidence" value="ECO:0007669"/>
    <property type="project" value="InterPro"/>
</dbReference>